<dbReference type="PANTHER" id="PTHR37024">
    <property type="entry name" value="TYPE VI SECRETION SYSTEM DUF2094 AND IMPA-RELATED DOMAIN PROTEIN"/>
    <property type="match status" value="1"/>
</dbReference>
<evidence type="ECO:0000256" key="1">
    <source>
        <dbReference type="SAM" id="MobiDB-lite"/>
    </source>
</evidence>
<evidence type="ECO:0000313" key="4">
    <source>
        <dbReference type="Proteomes" id="UP000011922"/>
    </source>
</evidence>
<dbReference type="AlphaFoldDB" id="M5Q2A3"/>
<comment type="caution">
    <text evidence="3">The sequence shown here is derived from an EMBL/GenBank/DDBJ whole genome shotgun (WGS) entry which is preliminary data.</text>
</comment>
<dbReference type="PANTHER" id="PTHR37024:SF3">
    <property type="entry name" value="TYPE VI SECRETION SYSTEM PROTEIN TSSA"/>
    <property type="match status" value="1"/>
</dbReference>
<protein>
    <submittedName>
        <fullName evidence="3">Type VI secretion-associated protein, VC_A0119 family</fullName>
    </submittedName>
</protein>
<dbReference type="InterPro" id="IPR010657">
    <property type="entry name" value="ImpA_N"/>
</dbReference>
<dbReference type="InterPro" id="IPR017739">
    <property type="entry name" value="T6SS-assoc_VCA0119"/>
</dbReference>
<accession>M5Q2A3</accession>
<dbReference type="EMBL" id="AOSV01000006">
    <property type="protein sequence ID" value="EMG38276.1"/>
    <property type="molecule type" value="Genomic_DNA"/>
</dbReference>
<dbReference type="RefSeq" id="WP_005984519.1">
    <property type="nucleotide sequence ID" value="NZ_AOSV01000006.1"/>
</dbReference>
<dbReference type="Pfam" id="PF16989">
    <property type="entry name" value="T6SS_VasJ"/>
    <property type="match status" value="1"/>
</dbReference>
<dbReference type="Pfam" id="PF06812">
    <property type="entry name" value="ImpA_N"/>
    <property type="match status" value="1"/>
</dbReference>
<dbReference type="Proteomes" id="UP000011922">
    <property type="component" value="Unassembled WGS sequence"/>
</dbReference>
<gene>
    <name evidence="3" type="ORF">PCS_00949</name>
</gene>
<proteinExistence type="predicted"/>
<evidence type="ECO:0000313" key="3">
    <source>
        <dbReference type="EMBL" id="EMG38276.1"/>
    </source>
</evidence>
<organism evidence="3 4">
    <name type="scientific">Desulfocurvibacter africanus PCS</name>
    <dbReference type="NCBI Taxonomy" id="1262666"/>
    <lineage>
        <taxon>Bacteria</taxon>
        <taxon>Pseudomonadati</taxon>
        <taxon>Thermodesulfobacteriota</taxon>
        <taxon>Desulfovibrionia</taxon>
        <taxon>Desulfovibrionales</taxon>
        <taxon>Desulfovibrionaceae</taxon>
        <taxon>Desulfocurvibacter</taxon>
    </lineage>
</organism>
<dbReference type="NCBIfam" id="TIGR03362">
    <property type="entry name" value="VI_chp_7"/>
    <property type="match status" value="1"/>
</dbReference>
<evidence type="ECO:0000259" key="2">
    <source>
        <dbReference type="Pfam" id="PF06812"/>
    </source>
</evidence>
<feature type="region of interest" description="Disordered" evidence="1">
    <location>
        <begin position="183"/>
        <end position="216"/>
    </location>
</feature>
<feature type="domain" description="ImpA N-terminal" evidence="2">
    <location>
        <begin position="9"/>
        <end position="120"/>
    </location>
</feature>
<sequence>MELLDLGRQPVSAERPTGEDVRYEPDFEALQQEIDKLSGLSGPVGVDWNKVASLSSAILAGKSKNLLVAVYLAEALRQTRQLDGFMVGVRILGDLVNTFWDTLHPPKSRMKGRVNALAWWYERSNAFLTDLRPEPLPQETIDSLRAALRALDAFLLDKLDDGPIISRLIEYVDMLPVQAPPQASQANLANQTSPSEPAKTGSAPGSELPPTPSLGAGTAADLEKLLDFGLQQVGRVAAGLLVLDQADPLAYRLLRISAWASVTALPKAEAGKTLLPPPDQAARESLQRLAAAGDHAGVVQTVESNVPQSLFWLDLSRFAVQAFAALGDKYQAAMAAVRDETVSYIRRLPGIETLAFVDGTPFADRETRAWLKDAAGSASKEPAHPAGAGPEQEIAEALAEAAELFKKHKPAQALGLVHDGLVHAASARQRLLWRIALVELLSRTSAPEIARPHCREILRLMEEHRLEEWEPALALQGLSVVHGCLEDDGSEDSRLLAAEVMDKLARVGPAQALELLGKA</sequence>
<reference evidence="3 4" key="1">
    <citation type="journal article" date="2013" name="Genome Announc.">
        <title>Draft Genome Sequence for Desulfovibrio africanus Strain PCS.</title>
        <authorList>
            <person name="Brown S.D."/>
            <person name="Utturkar S.M."/>
            <person name="Arkin A.P."/>
            <person name="Deutschbauer A.M."/>
            <person name="Elias D.A."/>
            <person name="Hazen T.C."/>
            <person name="Chakraborty R."/>
        </authorList>
    </citation>
    <scope>NUCLEOTIDE SEQUENCE [LARGE SCALE GENOMIC DNA]</scope>
    <source>
        <strain evidence="3 4">PCS</strain>
    </source>
</reference>
<feature type="compositionally biased region" description="Polar residues" evidence="1">
    <location>
        <begin position="183"/>
        <end position="195"/>
    </location>
</feature>
<dbReference type="PATRIC" id="fig|1262666.3.peg.961"/>
<name>M5Q2A3_DESAF</name>